<reference evidence="1" key="1">
    <citation type="submission" date="2020-05" db="EMBL/GenBank/DDBJ databases">
        <title>Mycena genomes resolve the evolution of fungal bioluminescence.</title>
        <authorList>
            <person name="Tsai I.J."/>
        </authorList>
    </citation>
    <scope>NUCLEOTIDE SEQUENCE</scope>
    <source>
        <strain evidence="1">171206Taipei</strain>
    </source>
</reference>
<name>A0A8H6SK91_9AGAR</name>
<sequence length="509" mass="57341">MHATLDSLPEEILSAILRTLLALLHPEKPPPWHQASRACGVPLSSTSRELRVKTLPWVFHETTIRHSHTWPANLLHYPIKVHLLNGTPAPPHPLLSLMSSGSFSALTTLTVCLQTVLPVEFFSDVASISLRHLEIYRLRLDAAPPPLDLCFQQLATLVLCIGGSHGTRRDKGIDRECEWQNITLLLNCACKCVEDLSISGDLLSLHFPEIKWKRLKHFSVTDHPPRSPLSLSALVGGMPLLTTFGLLYTPHLRARRLPPYSLKHEGNAFDLIPNLVACSLSNIAPEDPVFGYLPTTLECLHVRALWDIYDPKVRRSRLPYHVHKLLDDLGDCPLPSAGPGTSSVIACKSEWPMLTTLSLTVSERGPGSDLLPTLIQRTPHLRSLELNYRPGDIERRIFAFLFIDPWRVLITLKQFQFLTHLTFGITYDTLEHNPGPPAHAAYDVLVAIPTLQTVTYRFTGYLDGSIVQPLEYTWGRDMLFLPRPPRRVQRERSTERTVWSELEDSGSDY</sequence>
<organism evidence="1 2">
    <name type="scientific">Mycena indigotica</name>
    <dbReference type="NCBI Taxonomy" id="2126181"/>
    <lineage>
        <taxon>Eukaryota</taxon>
        <taxon>Fungi</taxon>
        <taxon>Dikarya</taxon>
        <taxon>Basidiomycota</taxon>
        <taxon>Agaricomycotina</taxon>
        <taxon>Agaricomycetes</taxon>
        <taxon>Agaricomycetidae</taxon>
        <taxon>Agaricales</taxon>
        <taxon>Marasmiineae</taxon>
        <taxon>Mycenaceae</taxon>
        <taxon>Mycena</taxon>
    </lineage>
</organism>
<dbReference type="Proteomes" id="UP000636479">
    <property type="component" value="Unassembled WGS sequence"/>
</dbReference>
<dbReference type="OrthoDB" id="676979at2759"/>
<evidence type="ECO:0000313" key="1">
    <source>
        <dbReference type="EMBL" id="KAF7300936.1"/>
    </source>
</evidence>
<protein>
    <submittedName>
        <fullName evidence="1">Uncharacterized protein</fullName>
    </submittedName>
</protein>
<comment type="caution">
    <text evidence="1">The sequence shown here is derived from an EMBL/GenBank/DDBJ whole genome shotgun (WGS) entry which is preliminary data.</text>
</comment>
<dbReference type="RefSeq" id="XP_037218936.1">
    <property type="nucleotide sequence ID" value="XM_037363292.1"/>
</dbReference>
<dbReference type="AlphaFoldDB" id="A0A8H6SK91"/>
<accession>A0A8H6SK91</accession>
<proteinExistence type="predicted"/>
<evidence type="ECO:0000313" key="2">
    <source>
        <dbReference type="Proteomes" id="UP000636479"/>
    </source>
</evidence>
<dbReference type="GeneID" id="59345808"/>
<gene>
    <name evidence="1" type="ORF">MIND_00656500</name>
</gene>
<dbReference type="EMBL" id="JACAZF010000006">
    <property type="protein sequence ID" value="KAF7300936.1"/>
    <property type="molecule type" value="Genomic_DNA"/>
</dbReference>
<keyword evidence="2" id="KW-1185">Reference proteome</keyword>